<dbReference type="EMBL" id="WEKV01000014">
    <property type="protein sequence ID" value="KAB7783833.1"/>
    <property type="molecule type" value="Genomic_DNA"/>
</dbReference>
<dbReference type="SUPFAM" id="SSF53335">
    <property type="entry name" value="S-adenosyl-L-methionine-dependent methyltransferases"/>
    <property type="match status" value="1"/>
</dbReference>
<accession>A0A833J370</accession>
<comment type="caution">
    <text evidence="1">The sequence shown here is derived from an EMBL/GenBank/DDBJ whole genome shotgun (WGS) entry which is preliminary data.</text>
</comment>
<dbReference type="RefSeq" id="WP_193316465.1">
    <property type="nucleotide sequence ID" value="NZ_WEKV01000014.1"/>
</dbReference>
<organism evidence="1 2">
    <name type="scientific">Methylorubrum populi</name>
    <dbReference type="NCBI Taxonomy" id="223967"/>
    <lineage>
        <taxon>Bacteria</taxon>
        <taxon>Pseudomonadati</taxon>
        <taxon>Pseudomonadota</taxon>
        <taxon>Alphaproteobacteria</taxon>
        <taxon>Hyphomicrobiales</taxon>
        <taxon>Methylobacteriaceae</taxon>
        <taxon>Methylorubrum</taxon>
    </lineage>
</organism>
<evidence type="ECO:0008006" key="3">
    <source>
        <dbReference type="Google" id="ProtNLM"/>
    </source>
</evidence>
<evidence type="ECO:0000313" key="2">
    <source>
        <dbReference type="Proteomes" id="UP000469949"/>
    </source>
</evidence>
<dbReference type="Proteomes" id="UP000469949">
    <property type="component" value="Unassembled WGS sequence"/>
</dbReference>
<reference evidence="1 2" key="1">
    <citation type="submission" date="2019-10" db="EMBL/GenBank/DDBJ databases">
        <title>Draft Genome Sequence of the Caffeine Degrading Methylotroph Methylorubrum populi PINKEL.</title>
        <authorList>
            <person name="Dawson S.C."/>
            <person name="Zhang X."/>
            <person name="Wright M.E."/>
            <person name="Sharma G."/>
            <person name="Langner J.T."/>
            <person name="Ditty J.L."/>
            <person name="Subuyuj G.A."/>
        </authorList>
    </citation>
    <scope>NUCLEOTIDE SEQUENCE [LARGE SCALE GENOMIC DNA]</scope>
    <source>
        <strain evidence="1 2">Pinkel</strain>
    </source>
</reference>
<name>A0A833J370_9HYPH</name>
<evidence type="ECO:0000313" key="1">
    <source>
        <dbReference type="EMBL" id="KAB7783833.1"/>
    </source>
</evidence>
<dbReference type="Pfam" id="PF13578">
    <property type="entry name" value="Methyltransf_24"/>
    <property type="match status" value="1"/>
</dbReference>
<sequence>MGAEDNATTKEAWPSGHYYSPIPDYEWISENPNVLQRQRTTIPGIDVNASGQIELIAELKKFVTQFDWPQEKNDERRYYTNNTFYGHGSGFILFSMLMKYKPKRIIEVGSGFSSALMLDTAELKMGDREVNLTFIEPFPDRLNKLLKGRDRERCRIIKSFVQHVPIDIFTSLGAGDLLFIDSSHVVKTGSDVLFLYNEVIPQLAPGVLIHIHDIYWPFEYPSGWLAKRWAWNEAYFLRALLQNNPSISILLFSNYLAQQHKQSLQGLPFGPALTGSTIWLKRT</sequence>
<dbReference type="AlphaFoldDB" id="A0A833J370"/>
<gene>
    <name evidence="1" type="ORF">F8B43_3756</name>
</gene>
<dbReference type="InterPro" id="IPR029063">
    <property type="entry name" value="SAM-dependent_MTases_sf"/>
</dbReference>
<protein>
    <recommendedName>
        <fullName evidence="3">Class I SAM-dependent methyltransferase</fullName>
    </recommendedName>
</protein>
<dbReference type="Gene3D" id="3.40.50.150">
    <property type="entry name" value="Vaccinia Virus protein VP39"/>
    <property type="match status" value="1"/>
</dbReference>
<proteinExistence type="predicted"/>